<accession>A0ABD5SLS1</accession>
<dbReference type="InterPro" id="IPR029045">
    <property type="entry name" value="ClpP/crotonase-like_dom_sf"/>
</dbReference>
<organism evidence="4 5">
    <name type="scientific">Natrinema soli</name>
    <dbReference type="NCBI Taxonomy" id="1930624"/>
    <lineage>
        <taxon>Archaea</taxon>
        <taxon>Methanobacteriati</taxon>
        <taxon>Methanobacteriota</taxon>
        <taxon>Stenosarchaea group</taxon>
        <taxon>Halobacteria</taxon>
        <taxon>Halobacteriales</taxon>
        <taxon>Natrialbaceae</taxon>
        <taxon>Natrinema</taxon>
    </lineage>
</organism>
<keyword evidence="5" id="KW-1185">Reference proteome</keyword>
<evidence type="ECO:0000256" key="2">
    <source>
        <dbReference type="ARBA" id="ARBA00023239"/>
    </source>
</evidence>
<dbReference type="RefSeq" id="WP_273737501.1">
    <property type="nucleotide sequence ID" value="NZ_JAQIVI010000081.1"/>
</dbReference>
<comment type="similarity">
    <text evidence="1">Belongs to the enoyl-CoA hydratase/isomerase family.</text>
</comment>
<gene>
    <name evidence="4" type="ORF">ACFQE6_05110</name>
</gene>
<reference evidence="4 5" key="1">
    <citation type="journal article" date="2019" name="Int. J. Syst. Evol. Microbiol.">
        <title>The Global Catalogue of Microorganisms (GCM) 10K type strain sequencing project: providing services to taxonomists for standard genome sequencing and annotation.</title>
        <authorList>
            <consortium name="The Broad Institute Genomics Platform"/>
            <consortium name="The Broad Institute Genome Sequencing Center for Infectious Disease"/>
            <person name="Wu L."/>
            <person name="Ma J."/>
        </authorList>
    </citation>
    <scope>NUCLEOTIDE SEQUENCE [LARGE SCALE GENOMIC DNA]</scope>
    <source>
        <strain evidence="4 5">LMG 29247</strain>
    </source>
</reference>
<keyword evidence="2" id="KW-0456">Lyase</keyword>
<dbReference type="FunFam" id="3.90.226.10:FF:000009">
    <property type="entry name" value="Carnitinyl-CoA dehydratase"/>
    <property type="match status" value="1"/>
</dbReference>
<dbReference type="EMBL" id="JBHSWV010000081">
    <property type="protein sequence ID" value="MFC6764433.1"/>
    <property type="molecule type" value="Genomic_DNA"/>
</dbReference>
<evidence type="ECO:0000313" key="5">
    <source>
        <dbReference type="Proteomes" id="UP001596383"/>
    </source>
</evidence>
<dbReference type="FunFam" id="1.10.12.10:FF:000001">
    <property type="entry name" value="Probable enoyl-CoA hydratase, mitochondrial"/>
    <property type="match status" value="1"/>
</dbReference>
<dbReference type="InterPro" id="IPR014748">
    <property type="entry name" value="Enoyl-CoA_hydra_C"/>
</dbReference>
<dbReference type="PANTHER" id="PTHR11941">
    <property type="entry name" value="ENOYL-COA HYDRATASE-RELATED"/>
    <property type="match status" value="1"/>
</dbReference>
<sequence>MSDYSDISVEVTESGRANLILDRPDKLNTISKTMTVELREALAELEENDDVFVIVLQGQGGNFCAGGDVGDDDNGKPTPHARLNQSRRTTRDTFRKLENVGKPTVAAIEGYALGGGCELACCCDTRIATEEASIGVTETKLGLIPGAGGTQRLPRLIGCSRAKDMVLRGKQYSGAEMKEFGFVHELAPEDEFDELLNDVAGDYLNRSPVGIEIAKHVMNRGIESSLEAGLEMEAWGVGIVTNTEDAKEGIKAFQEDREPNFQGK</sequence>
<dbReference type="GO" id="GO:0016836">
    <property type="term" value="F:hydro-lyase activity"/>
    <property type="evidence" value="ECO:0007669"/>
    <property type="project" value="UniProtKB-ARBA"/>
</dbReference>
<proteinExistence type="inferred from homology"/>
<evidence type="ECO:0000256" key="1">
    <source>
        <dbReference type="ARBA" id="ARBA00005254"/>
    </source>
</evidence>
<evidence type="ECO:0000256" key="3">
    <source>
        <dbReference type="SAM" id="MobiDB-lite"/>
    </source>
</evidence>
<dbReference type="Gene3D" id="1.10.12.10">
    <property type="entry name" value="Lyase 2-enoyl-coa Hydratase, Chain A, domain 2"/>
    <property type="match status" value="1"/>
</dbReference>
<dbReference type="CDD" id="cd06558">
    <property type="entry name" value="crotonase-like"/>
    <property type="match status" value="1"/>
</dbReference>
<dbReference type="Gene3D" id="3.90.226.10">
    <property type="entry name" value="2-enoyl-CoA Hydratase, Chain A, domain 1"/>
    <property type="match status" value="1"/>
</dbReference>
<dbReference type="AlphaFoldDB" id="A0ABD5SLS1"/>
<dbReference type="PANTHER" id="PTHR11941:SF54">
    <property type="entry name" value="ENOYL-COA HYDRATASE, MITOCHONDRIAL"/>
    <property type="match status" value="1"/>
</dbReference>
<dbReference type="Proteomes" id="UP001596383">
    <property type="component" value="Unassembled WGS sequence"/>
</dbReference>
<evidence type="ECO:0000313" key="4">
    <source>
        <dbReference type="EMBL" id="MFC6764433.1"/>
    </source>
</evidence>
<dbReference type="InterPro" id="IPR001753">
    <property type="entry name" value="Enoyl-CoA_hydra/iso"/>
</dbReference>
<dbReference type="SUPFAM" id="SSF52096">
    <property type="entry name" value="ClpP/crotonase"/>
    <property type="match status" value="1"/>
</dbReference>
<dbReference type="Pfam" id="PF00378">
    <property type="entry name" value="ECH_1"/>
    <property type="match status" value="1"/>
</dbReference>
<protein>
    <submittedName>
        <fullName evidence="4">Enoyl-CoA hydratase/isomerase family protein</fullName>
    </submittedName>
</protein>
<feature type="region of interest" description="Disordered" evidence="3">
    <location>
        <begin position="69"/>
        <end position="89"/>
    </location>
</feature>
<comment type="caution">
    <text evidence="4">The sequence shown here is derived from an EMBL/GenBank/DDBJ whole genome shotgun (WGS) entry which is preliminary data.</text>
</comment>
<name>A0ABD5SLS1_9EURY</name>